<protein>
    <recommendedName>
        <fullName evidence="5">UvrD-like helicase C-terminal domain-containing protein</fullName>
    </recommendedName>
</protein>
<reference evidence="7" key="1">
    <citation type="journal article" date="2019" name="Int. J. Syst. Evol. Microbiol.">
        <title>The Global Catalogue of Microorganisms (GCM) 10K type strain sequencing project: providing services to taxonomists for standard genome sequencing and annotation.</title>
        <authorList>
            <consortium name="The Broad Institute Genomics Platform"/>
            <consortium name="The Broad Institute Genome Sequencing Center for Infectious Disease"/>
            <person name="Wu L."/>
            <person name="Ma J."/>
        </authorList>
    </citation>
    <scope>NUCLEOTIDE SEQUENCE [LARGE SCALE GENOMIC DNA]</scope>
    <source>
        <strain evidence="7">NBRC 112299</strain>
    </source>
</reference>
<evidence type="ECO:0000256" key="2">
    <source>
        <dbReference type="ARBA" id="ARBA00022801"/>
    </source>
</evidence>
<dbReference type="RefSeq" id="WP_284328851.1">
    <property type="nucleotide sequence ID" value="NZ_BSUN01000001.1"/>
</dbReference>
<evidence type="ECO:0000256" key="3">
    <source>
        <dbReference type="ARBA" id="ARBA00022806"/>
    </source>
</evidence>
<dbReference type="EMBL" id="BSUN01000001">
    <property type="protein sequence ID" value="GMA36927.1"/>
    <property type="molecule type" value="Genomic_DNA"/>
</dbReference>
<sequence length="77" mass="8574">MIVSTVHSAKGLERDWAFVAGASAGTYPSPRSLGDEDEMEEERRVLYVALTRARDRLAITRSVVHTPMRAWVGEWAG</sequence>
<keyword evidence="1" id="KW-0547">Nucleotide-binding</keyword>
<dbReference type="InterPro" id="IPR027417">
    <property type="entry name" value="P-loop_NTPase"/>
</dbReference>
<keyword evidence="4" id="KW-0067">ATP-binding</keyword>
<gene>
    <name evidence="6" type="ORF">GCM10025876_31310</name>
</gene>
<keyword evidence="7" id="KW-1185">Reference proteome</keyword>
<keyword evidence="2" id="KW-0378">Hydrolase</keyword>
<dbReference type="InterPro" id="IPR014017">
    <property type="entry name" value="DNA_helicase_UvrD-like_C"/>
</dbReference>
<evidence type="ECO:0000313" key="6">
    <source>
        <dbReference type="EMBL" id="GMA36927.1"/>
    </source>
</evidence>
<keyword evidence="3" id="KW-0347">Helicase</keyword>
<evidence type="ECO:0000256" key="1">
    <source>
        <dbReference type="ARBA" id="ARBA00022741"/>
    </source>
</evidence>
<dbReference type="InterPro" id="IPR000212">
    <property type="entry name" value="DNA_helicase_UvrD/REP"/>
</dbReference>
<feature type="domain" description="UvrD-like helicase C-terminal" evidence="5">
    <location>
        <begin position="3"/>
        <end position="60"/>
    </location>
</feature>
<evidence type="ECO:0000313" key="7">
    <source>
        <dbReference type="Proteomes" id="UP001157125"/>
    </source>
</evidence>
<dbReference type="SUPFAM" id="SSF52540">
    <property type="entry name" value="P-loop containing nucleoside triphosphate hydrolases"/>
    <property type="match status" value="1"/>
</dbReference>
<comment type="caution">
    <text evidence="6">The sequence shown here is derived from an EMBL/GenBank/DDBJ whole genome shotgun (WGS) entry which is preliminary data.</text>
</comment>
<proteinExistence type="predicted"/>
<organism evidence="6 7">
    <name type="scientific">Demequina litorisediminis</name>
    <dbReference type="NCBI Taxonomy" id="1849022"/>
    <lineage>
        <taxon>Bacteria</taxon>
        <taxon>Bacillati</taxon>
        <taxon>Actinomycetota</taxon>
        <taxon>Actinomycetes</taxon>
        <taxon>Micrococcales</taxon>
        <taxon>Demequinaceae</taxon>
        <taxon>Demequina</taxon>
    </lineage>
</organism>
<dbReference type="Proteomes" id="UP001157125">
    <property type="component" value="Unassembled WGS sequence"/>
</dbReference>
<evidence type="ECO:0000259" key="5">
    <source>
        <dbReference type="Pfam" id="PF13361"/>
    </source>
</evidence>
<evidence type="ECO:0000256" key="4">
    <source>
        <dbReference type="ARBA" id="ARBA00022840"/>
    </source>
</evidence>
<dbReference type="Pfam" id="PF13361">
    <property type="entry name" value="UvrD_C"/>
    <property type="match status" value="1"/>
</dbReference>
<dbReference type="PANTHER" id="PTHR11070:SF2">
    <property type="entry name" value="ATP-DEPENDENT DNA HELICASE SRS2"/>
    <property type="match status" value="1"/>
</dbReference>
<dbReference type="PANTHER" id="PTHR11070">
    <property type="entry name" value="UVRD / RECB / PCRA DNA HELICASE FAMILY MEMBER"/>
    <property type="match status" value="1"/>
</dbReference>
<accession>A0ABQ6IG89</accession>
<dbReference type="Gene3D" id="3.40.50.300">
    <property type="entry name" value="P-loop containing nucleotide triphosphate hydrolases"/>
    <property type="match status" value="1"/>
</dbReference>
<name>A0ABQ6IG89_9MICO</name>